<keyword evidence="5" id="KW-0694">RNA-binding</keyword>
<dbReference type="Proteomes" id="UP000537126">
    <property type="component" value="Unassembled WGS sequence"/>
</dbReference>
<evidence type="ECO:0000256" key="4">
    <source>
        <dbReference type="ARBA" id="ARBA00022801"/>
    </source>
</evidence>
<keyword evidence="2" id="KW-0540">Nuclease</keyword>
<accession>A0A846MRP6</accession>
<evidence type="ECO:0000256" key="3">
    <source>
        <dbReference type="ARBA" id="ARBA00022759"/>
    </source>
</evidence>
<evidence type="ECO:0000313" key="6">
    <source>
        <dbReference type="EMBL" id="NIK74135.1"/>
    </source>
</evidence>
<dbReference type="SUPFAM" id="SSF54211">
    <property type="entry name" value="Ribosomal protein S5 domain 2-like"/>
    <property type="match status" value="1"/>
</dbReference>
<dbReference type="Pfam" id="PF00825">
    <property type="entry name" value="Ribonuclease_P"/>
    <property type="match status" value="1"/>
</dbReference>
<proteinExistence type="predicted"/>
<evidence type="ECO:0000313" key="7">
    <source>
        <dbReference type="Proteomes" id="UP000537126"/>
    </source>
</evidence>
<dbReference type="EMBL" id="JAASRN010000002">
    <property type="protein sequence ID" value="NIK74135.1"/>
    <property type="molecule type" value="Genomic_DNA"/>
</dbReference>
<gene>
    <name evidence="6" type="ORF">FHS56_001648</name>
</gene>
<dbReference type="InterPro" id="IPR000100">
    <property type="entry name" value="RNase_P"/>
</dbReference>
<evidence type="ECO:0000256" key="1">
    <source>
        <dbReference type="ARBA" id="ARBA00022694"/>
    </source>
</evidence>
<dbReference type="GO" id="GO:0004526">
    <property type="term" value="F:ribonuclease P activity"/>
    <property type="evidence" value="ECO:0007669"/>
    <property type="project" value="UniProtKB-EC"/>
</dbReference>
<dbReference type="EC" id="3.1.26.5" evidence="6"/>
<dbReference type="GO" id="GO:0000049">
    <property type="term" value="F:tRNA binding"/>
    <property type="evidence" value="ECO:0007669"/>
    <property type="project" value="InterPro"/>
</dbReference>
<protein>
    <submittedName>
        <fullName evidence="6">Ribonuclease P protein component</fullName>
        <ecNumber evidence="6">3.1.26.5</ecNumber>
    </submittedName>
</protein>
<dbReference type="InterPro" id="IPR020568">
    <property type="entry name" value="Ribosomal_Su5_D2-typ_SF"/>
</dbReference>
<dbReference type="RefSeq" id="WP_166919515.1">
    <property type="nucleotide sequence ID" value="NZ_JAASRN010000002.1"/>
</dbReference>
<reference evidence="6 7" key="1">
    <citation type="submission" date="2020-03" db="EMBL/GenBank/DDBJ databases">
        <title>Genomic Encyclopedia of Type Strains, Phase IV (KMG-IV): sequencing the most valuable type-strain genomes for metagenomic binning, comparative biology and taxonomic classification.</title>
        <authorList>
            <person name="Goeker M."/>
        </authorList>
    </citation>
    <scope>NUCLEOTIDE SEQUENCE [LARGE SCALE GENOMIC DNA]</scope>
    <source>
        <strain evidence="6 7">DSM 5718</strain>
    </source>
</reference>
<keyword evidence="4 6" id="KW-0378">Hydrolase</keyword>
<evidence type="ECO:0000256" key="2">
    <source>
        <dbReference type="ARBA" id="ARBA00022722"/>
    </source>
</evidence>
<keyword evidence="3" id="KW-0255">Endonuclease</keyword>
<keyword evidence="1" id="KW-0819">tRNA processing</keyword>
<keyword evidence="7" id="KW-1185">Reference proteome</keyword>
<dbReference type="AlphaFoldDB" id="A0A846MRP6"/>
<dbReference type="GO" id="GO:0008033">
    <property type="term" value="P:tRNA processing"/>
    <property type="evidence" value="ECO:0007669"/>
    <property type="project" value="UniProtKB-KW"/>
</dbReference>
<dbReference type="Gene3D" id="3.30.230.10">
    <property type="match status" value="1"/>
</dbReference>
<evidence type="ECO:0000256" key="5">
    <source>
        <dbReference type="ARBA" id="ARBA00022884"/>
    </source>
</evidence>
<sequence length="133" mass="15987">MPCRTVLAKGQKLPKSERLSNQKIIQELFNGNSSSFFFYPFKFFFLVDEEAETPHYPQVIFVVPKKRFRRAHDRHHLRRRIKEAYRLHKYDFFHDLLPPWRALAIVYVGTTLMDFHQIKNALCQAFARFKQSP</sequence>
<comment type="caution">
    <text evidence="6">The sequence shown here is derived from an EMBL/GenBank/DDBJ whole genome shotgun (WGS) entry which is preliminary data.</text>
</comment>
<name>A0A846MRP6_9BACT</name>
<dbReference type="InterPro" id="IPR014721">
    <property type="entry name" value="Ribsml_uS5_D2-typ_fold_subgr"/>
</dbReference>
<organism evidence="6 7">
    <name type="scientific">Thermonema lapsum</name>
    <dbReference type="NCBI Taxonomy" id="28195"/>
    <lineage>
        <taxon>Bacteria</taxon>
        <taxon>Pseudomonadati</taxon>
        <taxon>Bacteroidota</taxon>
        <taxon>Cytophagia</taxon>
        <taxon>Cytophagales</taxon>
        <taxon>Thermonemataceae</taxon>
        <taxon>Thermonema</taxon>
    </lineage>
</organism>